<protein>
    <submittedName>
        <fullName evidence="4">Glycosyltransferase family 1 protein</fullName>
    </submittedName>
</protein>
<feature type="domain" description="Glycosyl transferase family 1" evidence="2">
    <location>
        <begin position="197"/>
        <end position="356"/>
    </location>
</feature>
<dbReference type="CDD" id="cd03809">
    <property type="entry name" value="GT4_MtfB-like"/>
    <property type="match status" value="1"/>
</dbReference>
<dbReference type="Proteomes" id="UP001255246">
    <property type="component" value="Unassembled WGS sequence"/>
</dbReference>
<accession>A0ABU3A6I5</accession>
<dbReference type="PANTHER" id="PTHR46401">
    <property type="entry name" value="GLYCOSYLTRANSFERASE WBBK-RELATED"/>
    <property type="match status" value="1"/>
</dbReference>
<keyword evidence="5" id="KW-1185">Reference proteome</keyword>
<dbReference type="Pfam" id="PF00534">
    <property type="entry name" value="Glycos_transf_1"/>
    <property type="match status" value="1"/>
</dbReference>
<dbReference type="SUPFAM" id="SSF53756">
    <property type="entry name" value="UDP-Glycosyltransferase/glycogen phosphorylase"/>
    <property type="match status" value="1"/>
</dbReference>
<gene>
    <name evidence="4" type="ORF">RM706_02020</name>
</gene>
<dbReference type="InterPro" id="IPR028098">
    <property type="entry name" value="Glyco_trans_4-like_N"/>
</dbReference>
<evidence type="ECO:0000313" key="4">
    <source>
        <dbReference type="EMBL" id="MDT0605784.1"/>
    </source>
</evidence>
<organism evidence="4 5">
    <name type="scientific">Croceitalea rosinachiae</name>
    <dbReference type="NCBI Taxonomy" id="3075596"/>
    <lineage>
        <taxon>Bacteria</taxon>
        <taxon>Pseudomonadati</taxon>
        <taxon>Bacteroidota</taxon>
        <taxon>Flavobacteriia</taxon>
        <taxon>Flavobacteriales</taxon>
        <taxon>Flavobacteriaceae</taxon>
        <taxon>Croceitalea</taxon>
    </lineage>
</organism>
<dbReference type="Gene3D" id="3.40.50.2000">
    <property type="entry name" value="Glycogen Phosphorylase B"/>
    <property type="match status" value="2"/>
</dbReference>
<reference evidence="4 5" key="1">
    <citation type="submission" date="2023-09" db="EMBL/GenBank/DDBJ databases">
        <authorList>
            <person name="Rey-Velasco X."/>
        </authorList>
    </citation>
    <scope>NUCLEOTIDE SEQUENCE [LARGE SCALE GENOMIC DNA]</scope>
    <source>
        <strain evidence="4 5">F388</strain>
    </source>
</reference>
<dbReference type="PANTHER" id="PTHR46401:SF2">
    <property type="entry name" value="GLYCOSYLTRANSFERASE WBBK-RELATED"/>
    <property type="match status" value="1"/>
</dbReference>
<sequence length="387" mass="44250">MKIGIEGQRLFRKKKHGMDMVALELIKNLQSIDKTNEYVIFVKPDEDNTCIPDAPNFKIVELTSKFGYPGWEQWELPRAAYHEDCDVLHCTSNTGPLFCKVPLVTTLHDIIYLESISIFKKDGTWYQKLGNMYRRYFVPPVIKKSKKVITVSNYEKHRINKYFGFKDDRLHAIYNGVGEHFKKVTDSKVLSTITTKFNLPEKFFFFLGNTDPKKNTIGALRAFADFNLEYPNQYQLVMLDYDENELQRILGSIGHPELRKQIHLLGYVPNEQLPAIISQCTIFLYPSLRESFGIPILEGMACGVPVITSNTSSMPEVAGEGTALIIDPFKPKEISNAMQTLVEDQMLAKVLSEKGISRAKDFSWKAMAENVLALYEDVYEELNTAMV</sequence>
<proteinExistence type="predicted"/>
<name>A0ABU3A6I5_9FLAO</name>
<evidence type="ECO:0000256" key="1">
    <source>
        <dbReference type="ARBA" id="ARBA00022679"/>
    </source>
</evidence>
<dbReference type="InterPro" id="IPR001296">
    <property type="entry name" value="Glyco_trans_1"/>
</dbReference>
<feature type="domain" description="Glycosyltransferase subfamily 4-like N-terminal" evidence="3">
    <location>
        <begin position="17"/>
        <end position="177"/>
    </location>
</feature>
<evidence type="ECO:0000313" key="5">
    <source>
        <dbReference type="Proteomes" id="UP001255246"/>
    </source>
</evidence>
<dbReference type="RefSeq" id="WP_311349351.1">
    <property type="nucleotide sequence ID" value="NZ_JAVRHR010000001.1"/>
</dbReference>
<evidence type="ECO:0000259" key="2">
    <source>
        <dbReference type="Pfam" id="PF00534"/>
    </source>
</evidence>
<dbReference type="Pfam" id="PF13439">
    <property type="entry name" value="Glyco_transf_4"/>
    <property type="match status" value="1"/>
</dbReference>
<comment type="caution">
    <text evidence="4">The sequence shown here is derived from an EMBL/GenBank/DDBJ whole genome shotgun (WGS) entry which is preliminary data.</text>
</comment>
<evidence type="ECO:0000259" key="3">
    <source>
        <dbReference type="Pfam" id="PF13439"/>
    </source>
</evidence>
<keyword evidence="1" id="KW-0808">Transferase</keyword>
<dbReference type="EMBL" id="JAVRHR010000001">
    <property type="protein sequence ID" value="MDT0605784.1"/>
    <property type="molecule type" value="Genomic_DNA"/>
</dbReference>